<dbReference type="InterPro" id="IPR050952">
    <property type="entry name" value="TRIM-NHL_E3_ligases"/>
</dbReference>
<organism evidence="2">
    <name type="scientific">Magallana gigas</name>
    <name type="common">Pacific oyster</name>
    <name type="synonym">Crassostrea gigas</name>
    <dbReference type="NCBI Taxonomy" id="29159"/>
    <lineage>
        <taxon>Eukaryota</taxon>
        <taxon>Metazoa</taxon>
        <taxon>Spiralia</taxon>
        <taxon>Lophotrochozoa</taxon>
        <taxon>Mollusca</taxon>
        <taxon>Bivalvia</taxon>
        <taxon>Autobranchia</taxon>
        <taxon>Pteriomorphia</taxon>
        <taxon>Ostreida</taxon>
        <taxon>Ostreoidea</taxon>
        <taxon>Ostreidae</taxon>
        <taxon>Magallana</taxon>
    </lineage>
</organism>
<accession>K1REG1</accession>
<name>K1REG1_MAGGI</name>
<dbReference type="PROSITE" id="PS51125">
    <property type="entry name" value="NHL"/>
    <property type="match status" value="1"/>
</dbReference>
<dbReference type="AlphaFoldDB" id="K1REG1"/>
<dbReference type="PANTHER" id="PTHR24104">
    <property type="entry name" value="E3 UBIQUITIN-PROTEIN LIGASE NHLRC1-RELATED"/>
    <property type="match status" value="1"/>
</dbReference>
<dbReference type="HOGENOM" id="CLU_765614_0_0_1"/>
<keyword evidence="1" id="KW-0677">Repeat</keyword>
<dbReference type="GO" id="GO:0008270">
    <property type="term" value="F:zinc ion binding"/>
    <property type="evidence" value="ECO:0007669"/>
    <property type="project" value="UniProtKB-KW"/>
</dbReference>
<dbReference type="InParanoid" id="K1REG1"/>
<gene>
    <name evidence="2" type="ORF">CGI_10010293</name>
</gene>
<sequence length="362" mass="40119">MLFIHHITGIKSDSLWVGGHSNTGKQILKQVDSSGNVMKTINDAFCEYGSFAITQNGELLYLEVGNTKVQKKTPDGTTTIITTSGENIKCIFSSQITGDILVGVYIARSSAGKLTRYDKTGAKIQDIQVYKQGQALYSNPTYIAENKNGDIVTADSSKHKVVLVDRSGEYRGDYKGQSPNKREFDPHGVCTDVHGHIIVVDYTSGSIHLLDQDLKFLTLLLTKTKEDLKSAKGLCVDEKHNLYVGSENGRINVYKYLKDVCFVCDAIARAGWVVWSGRRERRKDIGEEGRIYESSIIRSCRAGSNCDCLTGFNFLRTVIRLKTMILPCERTVPSNCTKQTFPITTTAHGGCDQRSAEDARSF</sequence>
<dbReference type="Gene3D" id="2.120.10.30">
    <property type="entry name" value="TolB, C-terminal domain"/>
    <property type="match status" value="1"/>
</dbReference>
<evidence type="ECO:0000313" key="2">
    <source>
        <dbReference type="EMBL" id="EKC32481.1"/>
    </source>
</evidence>
<dbReference type="SUPFAM" id="SSF101898">
    <property type="entry name" value="NHL repeat"/>
    <property type="match status" value="1"/>
</dbReference>
<reference evidence="2" key="1">
    <citation type="journal article" date="2012" name="Nature">
        <title>The oyster genome reveals stress adaptation and complexity of shell formation.</title>
        <authorList>
            <person name="Zhang G."/>
            <person name="Fang X."/>
            <person name="Guo X."/>
            <person name="Li L."/>
            <person name="Luo R."/>
            <person name="Xu F."/>
            <person name="Yang P."/>
            <person name="Zhang L."/>
            <person name="Wang X."/>
            <person name="Qi H."/>
            <person name="Xiong Z."/>
            <person name="Que H."/>
            <person name="Xie Y."/>
            <person name="Holland P.W."/>
            <person name="Paps J."/>
            <person name="Zhu Y."/>
            <person name="Wu F."/>
            <person name="Chen Y."/>
            <person name="Wang J."/>
            <person name="Peng C."/>
            <person name="Meng J."/>
            <person name="Yang L."/>
            <person name="Liu J."/>
            <person name="Wen B."/>
            <person name="Zhang N."/>
            <person name="Huang Z."/>
            <person name="Zhu Q."/>
            <person name="Feng Y."/>
            <person name="Mount A."/>
            <person name="Hedgecock D."/>
            <person name="Xu Z."/>
            <person name="Liu Y."/>
            <person name="Domazet-Loso T."/>
            <person name="Du Y."/>
            <person name="Sun X."/>
            <person name="Zhang S."/>
            <person name="Liu B."/>
            <person name="Cheng P."/>
            <person name="Jiang X."/>
            <person name="Li J."/>
            <person name="Fan D."/>
            <person name="Wang W."/>
            <person name="Fu W."/>
            <person name="Wang T."/>
            <person name="Wang B."/>
            <person name="Zhang J."/>
            <person name="Peng Z."/>
            <person name="Li Y."/>
            <person name="Li N."/>
            <person name="Wang J."/>
            <person name="Chen M."/>
            <person name="He Y."/>
            <person name="Tan F."/>
            <person name="Song X."/>
            <person name="Zheng Q."/>
            <person name="Huang R."/>
            <person name="Yang H."/>
            <person name="Du X."/>
            <person name="Chen L."/>
            <person name="Yang M."/>
            <person name="Gaffney P.M."/>
            <person name="Wang S."/>
            <person name="Luo L."/>
            <person name="She Z."/>
            <person name="Ming Y."/>
            <person name="Huang W."/>
            <person name="Zhang S."/>
            <person name="Huang B."/>
            <person name="Zhang Y."/>
            <person name="Qu T."/>
            <person name="Ni P."/>
            <person name="Miao G."/>
            <person name="Wang J."/>
            <person name="Wang Q."/>
            <person name="Steinberg C.E."/>
            <person name="Wang H."/>
            <person name="Li N."/>
            <person name="Qian L."/>
            <person name="Zhang G."/>
            <person name="Li Y."/>
            <person name="Yang H."/>
            <person name="Liu X."/>
            <person name="Wang J."/>
            <person name="Yin Y."/>
            <person name="Wang J."/>
        </authorList>
    </citation>
    <scope>NUCLEOTIDE SEQUENCE [LARGE SCALE GENOMIC DNA]</scope>
    <source>
        <strain evidence="2">05x7-T-G4-1.051#20</strain>
    </source>
</reference>
<proteinExistence type="predicted"/>
<dbReference type="InterPro" id="IPR001258">
    <property type="entry name" value="NHL_repeat"/>
</dbReference>
<evidence type="ECO:0000256" key="1">
    <source>
        <dbReference type="ARBA" id="ARBA00022737"/>
    </source>
</evidence>
<protein>
    <submittedName>
        <fullName evidence="2">Tripartite motif-containing protein 2</fullName>
    </submittedName>
</protein>
<dbReference type="InterPro" id="IPR011042">
    <property type="entry name" value="6-blade_b-propeller_TolB-like"/>
</dbReference>
<dbReference type="EMBL" id="JH816241">
    <property type="protein sequence ID" value="EKC32481.1"/>
    <property type="molecule type" value="Genomic_DNA"/>
</dbReference>
<dbReference type="PANTHER" id="PTHR24104:SF25">
    <property type="entry name" value="PROTEIN LIN-41"/>
    <property type="match status" value="1"/>
</dbReference>